<evidence type="ECO:0000313" key="2">
    <source>
        <dbReference type="EMBL" id="KAL1530734.1"/>
    </source>
</evidence>
<evidence type="ECO:0000313" key="3">
    <source>
        <dbReference type="Proteomes" id="UP001515480"/>
    </source>
</evidence>
<dbReference type="Proteomes" id="UP001515480">
    <property type="component" value="Unassembled WGS sequence"/>
</dbReference>
<dbReference type="EMBL" id="JBGBPQ010000001">
    <property type="protein sequence ID" value="KAL1530734.1"/>
    <property type="molecule type" value="Genomic_DNA"/>
</dbReference>
<dbReference type="AlphaFoldDB" id="A0AB34KA04"/>
<evidence type="ECO:0008006" key="4">
    <source>
        <dbReference type="Google" id="ProtNLM"/>
    </source>
</evidence>
<evidence type="ECO:0000256" key="1">
    <source>
        <dbReference type="SAM" id="MobiDB-lite"/>
    </source>
</evidence>
<keyword evidence="3" id="KW-1185">Reference proteome</keyword>
<feature type="region of interest" description="Disordered" evidence="1">
    <location>
        <begin position="431"/>
        <end position="516"/>
    </location>
</feature>
<feature type="compositionally biased region" description="Basic residues" evidence="1">
    <location>
        <begin position="393"/>
        <end position="402"/>
    </location>
</feature>
<feature type="compositionally biased region" description="Basic and acidic residues" evidence="1">
    <location>
        <begin position="507"/>
        <end position="516"/>
    </location>
</feature>
<feature type="region of interest" description="Disordered" evidence="1">
    <location>
        <begin position="384"/>
        <end position="414"/>
    </location>
</feature>
<name>A0AB34KA04_PRYPA</name>
<reference evidence="2 3" key="1">
    <citation type="journal article" date="2024" name="Science">
        <title>Giant polyketide synthase enzymes in the biosynthesis of giant marine polyether toxins.</title>
        <authorList>
            <person name="Fallon T.R."/>
            <person name="Shende V.V."/>
            <person name="Wierzbicki I.H."/>
            <person name="Pendleton A.L."/>
            <person name="Watervoot N.F."/>
            <person name="Auber R.P."/>
            <person name="Gonzalez D.J."/>
            <person name="Wisecaver J.H."/>
            <person name="Moore B.S."/>
        </authorList>
    </citation>
    <scope>NUCLEOTIDE SEQUENCE [LARGE SCALE GENOMIC DNA]</scope>
    <source>
        <strain evidence="2 3">12B1</strain>
    </source>
</reference>
<proteinExistence type="predicted"/>
<organism evidence="2 3">
    <name type="scientific">Prymnesium parvum</name>
    <name type="common">Toxic golden alga</name>
    <dbReference type="NCBI Taxonomy" id="97485"/>
    <lineage>
        <taxon>Eukaryota</taxon>
        <taxon>Haptista</taxon>
        <taxon>Haptophyta</taxon>
        <taxon>Prymnesiophyceae</taxon>
        <taxon>Prymnesiales</taxon>
        <taxon>Prymnesiaceae</taxon>
        <taxon>Prymnesium</taxon>
    </lineage>
</organism>
<comment type="caution">
    <text evidence="2">The sequence shown here is derived from an EMBL/GenBank/DDBJ whole genome shotgun (WGS) entry which is preliminary data.</text>
</comment>
<gene>
    <name evidence="2" type="ORF">AB1Y20_001633</name>
</gene>
<sequence>MAVPSCCRFRFGMQYLGPETEAEPHDYSGIDYITVWIGQHDVGGADACGASPCFNRWWHGSALQLARAKGLSVAYYAYIIAFMAKATGLYDCDVGTPSLCQKGAEYIRTNERAILHTYAHFANETSRWLGPDAEMLWSAALMEPDWYQYSEHTQEGGGLSQAYMVELYNRLTAEVLRFLPGAKFSLDISPWVNDQRGWMEPFVRKCQVDFVHTSGGRTTGGSERIRGDAGNMVTWAQERVHQASGRGIIADTGYGVGGVSMGHVASWDDEATLLARIADGVVAVTQAEPGYGWSQTLSELRPRLTMPSTCAWHTPQYEPRLAPPPPEDTAALSSAWRSSTPYLAAGALGLSLLYVLIVRVRRLVGGYLRRRAVRELARANATPGCEGCFTQGRRPRPSRRRSHQDADVIPSNPSLENLADELEIAEPNDLHSLSKPRAVSPSRSAPGVLLKPRPRSKPRPKRADVGVNFVPFPTSRTGDEPSDDAASEDVERTLLSTRGRKPKGRSMARESRVIDI</sequence>
<protein>
    <recommendedName>
        <fullName evidence="4">Alpha-L-fucosidase</fullName>
    </recommendedName>
</protein>
<accession>A0AB34KA04</accession>